<protein>
    <submittedName>
        <fullName evidence="1">Uncharacterized protein</fullName>
    </submittedName>
</protein>
<dbReference type="AlphaFoldDB" id="A0A9D2Q540"/>
<dbReference type="Proteomes" id="UP000823918">
    <property type="component" value="Unassembled WGS sequence"/>
</dbReference>
<evidence type="ECO:0000313" key="2">
    <source>
        <dbReference type="Proteomes" id="UP000823918"/>
    </source>
</evidence>
<accession>A0A9D2Q540</accession>
<name>A0A9D2Q540_9FIRM</name>
<gene>
    <name evidence="1" type="ORF">H9698_09875</name>
</gene>
<evidence type="ECO:0000313" key="1">
    <source>
        <dbReference type="EMBL" id="HJC73083.1"/>
    </source>
</evidence>
<reference evidence="1" key="2">
    <citation type="submission" date="2021-04" db="EMBL/GenBank/DDBJ databases">
        <authorList>
            <person name="Gilroy R."/>
        </authorList>
    </citation>
    <scope>NUCLEOTIDE SEQUENCE</scope>
    <source>
        <strain evidence="1">5933</strain>
    </source>
</reference>
<reference evidence="1" key="1">
    <citation type="journal article" date="2021" name="PeerJ">
        <title>Extensive microbial diversity within the chicken gut microbiome revealed by metagenomics and culture.</title>
        <authorList>
            <person name="Gilroy R."/>
            <person name="Ravi A."/>
            <person name="Getino M."/>
            <person name="Pursley I."/>
            <person name="Horton D.L."/>
            <person name="Alikhan N.F."/>
            <person name="Baker D."/>
            <person name="Gharbi K."/>
            <person name="Hall N."/>
            <person name="Watson M."/>
            <person name="Adriaenssens E.M."/>
            <person name="Foster-Nyarko E."/>
            <person name="Jarju S."/>
            <person name="Secka A."/>
            <person name="Antonio M."/>
            <person name="Oren A."/>
            <person name="Chaudhuri R.R."/>
            <person name="La Ragione R."/>
            <person name="Hildebrand F."/>
            <person name="Pallen M.J."/>
        </authorList>
    </citation>
    <scope>NUCLEOTIDE SEQUENCE</scope>
    <source>
        <strain evidence="1">5933</strain>
    </source>
</reference>
<proteinExistence type="predicted"/>
<comment type="caution">
    <text evidence="1">The sequence shown here is derived from an EMBL/GenBank/DDBJ whole genome shotgun (WGS) entry which is preliminary data.</text>
</comment>
<sequence>MADDNIFLNSDPVIDEKLYPREADGILRTTIEEFDLQNWNDTPSDETPKECSCGTCSCGRCTCGVQKDADEEQETEETEFVAP</sequence>
<dbReference type="EMBL" id="DWWA01000051">
    <property type="protein sequence ID" value="HJC73083.1"/>
    <property type="molecule type" value="Genomic_DNA"/>
</dbReference>
<organism evidence="1 2">
    <name type="scientific">Candidatus Ruthenibacterium merdavium</name>
    <dbReference type="NCBI Taxonomy" id="2838752"/>
    <lineage>
        <taxon>Bacteria</taxon>
        <taxon>Bacillati</taxon>
        <taxon>Bacillota</taxon>
        <taxon>Clostridia</taxon>
        <taxon>Eubacteriales</taxon>
        <taxon>Oscillospiraceae</taxon>
        <taxon>Ruthenibacterium</taxon>
    </lineage>
</organism>